<dbReference type="InterPro" id="IPR036852">
    <property type="entry name" value="Peptidase_S8/S53_dom_sf"/>
</dbReference>
<dbReference type="FunFam" id="3.30.70.80:FF:000003">
    <property type="entry name" value="Subtilisin-like protease SBT1.9"/>
    <property type="match status" value="1"/>
</dbReference>
<dbReference type="SUPFAM" id="SSF52743">
    <property type="entry name" value="Subtilisin-like"/>
    <property type="match status" value="1"/>
</dbReference>
<dbReference type="Gene3D" id="3.30.70.80">
    <property type="entry name" value="Peptidase S8 propeptide/proteinase inhibitor I9"/>
    <property type="match status" value="1"/>
</dbReference>
<comment type="caution">
    <text evidence="15">The sequence shown here is derived from an EMBL/GenBank/DDBJ whole genome shotgun (WGS) entry which is preliminary data.</text>
</comment>
<dbReference type="Gene3D" id="2.60.40.2310">
    <property type="match status" value="1"/>
</dbReference>
<keyword evidence="8" id="KW-0325">Glycoprotein</keyword>
<evidence type="ECO:0000313" key="15">
    <source>
        <dbReference type="EMBL" id="CAA2965394.1"/>
    </source>
</evidence>
<dbReference type="InterPro" id="IPR041469">
    <property type="entry name" value="Subtilisin-like_FN3"/>
</dbReference>
<keyword evidence="3" id="KW-0964">Secreted</keyword>
<dbReference type="CDD" id="cd04852">
    <property type="entry name" value="Peptidases_S8_3"/>
    <property type="match status" value="1"/>
</dbReference>
<dbReference type="GO" id="GO:0006508">
    <property type="term" value="P:proteolysis"/>
    <property type="evidence" value="ECO:0007669"/>
    <property type="project" value="UniProtKB-KW"/>
</dbReference>
<dbReference type="PRINTS" id="PR00723">
    <property type="entry name" value="SUBTILISIN"/>
</dbReference>
<dbReference type="InterPro" id="IPR034197">
    <property type="entry name" value="Peptidases_S8_3"/>
</dbReference>
<feature type="active site" description="Charge relay system" evidence="9 10">
    <location>
        <position position="216"/>
    </location>
</feature>
<feature type="domain" description="Peptidase S8/S53" evidence="12">
    <location>
        <begin position="136"/>
        <end position="572"/>
    </location>
</feature>
<evidence type="ECO:0000256" key="10">
    <source>
        <dbReference type="PROSITE-ProRule" id="PRU01240"/>
    </source>
</evidence>
<name>A0A8S0QD76_OLEEU</name>
<feature type="active site" description="Charge relay system" evidence="9 10">
    <location>
        <position position="533"/>
    </location>
</feature>
<evidence type="ECO:0000256" key="8">
    <source>
        <dbReference type="ARBA" id="ARBA00023180"/>
    </source>
</evidence>
<dbReference type="InterPro" id="IPR010259">
    <property type="entry name" value="S8pro/Inhibitor_I9"/>
</dbReference>
<dbReference type="CDD" id="cd02120">
    <property type="entry name" value="PA_subtilisin_like"/>
    <property type="match status" value="1"/>
</dbReference>
<evidence type="ECO:0000256" key="4">
    <source>
        <dbReference type="ARBA" id="ARBA00022670"/>
    </source>
</evidence>
<dbReference type="InterPro" id="IPR015500">
    <property type="entry name" value="Peptidase_S8_subtilisin-rel"/>
</dbReference>
<dbReference type="FunFam" id="3.40.50.200:FF:000006">
    <property type="entry name" value="Subtilisin-like protease SBT1.5"/>
    <property type="match status" value="1"/>
</dbReference>
<protein>
    <submittedName>
        <fullName evidence="15">Subtilisin-like protease</fullName>
    </submittedName>
</protein>
<dbReference type="Pfam" id="PF00082">
    <property type="entry name" value="Peptidase_S8"/>
    <property type="match status" value="1"/>
</dbReference>
<dbReference type="Pfam" id="PF17766">
    <property type="entry name" value="fn3_6"/>
    <property type="match status" value="1"/>
</dbReference>
<feature type="active site" description="Charge relay system" evidence="9 10">
    <location>
        <position position="145"/>
    </location>
</feature>
<feature type="domain" description="Subtilisin-like protease fibronectin type-III" evidence="14">
    <location>
        <begin position="646"/>
        <end position="750"/>
    </location>
</feature>
<organism evidence="15 16">
    <name type="scientific">Olea europaea subsp. europaea</name>
    <dbReference type="NCBI Taxonomy" id="158383"/>
    <lineage>
        <taxon>Eukaryota</taxon>
        <taxon>Viridiplantae</taxon>
        <taxon>Streptophyta</taxon>
        <taxon>Embryophyta</taxon>
        <taxon>Tracheophyta</taxon>
        <taxon>Spermatophyta</taxon>
        <taxon>Magnoliopsida</taxon>
        <taxon>eudicotyledons</taxon>
        <taxon>Gunneridae</taxon>
        <taxon>Pentapetalae</taxon>
        <taxon>asterids</taxon>
        <taxon>lamiids</taxon>
        <taxon>Lamiales</taxon>
        <taxon>Oleaceae</taxon>
        <taxon>Oleeae</taxon>
        <taxon>Olea</taxon>
    </lineage>
</organism>
<evidence type="ECO:0000313" key="16">
    <source>
        <dbReference type="Proteomes" id="UP000594638"/>
    </source>
</evidence>
<dbReference type="GO" id="GO:0004252">
    <property type="term" value="F:serine-type endopeptidase activity"/>
    <property type="evidence" value="ECO:0007669"/>
    <property type="project" value="UniProtKB-UniRule"/>
</dbReference>
<evidence type="ECO:0000256" key="1">
    <source>
        <dbReference type="ARBA" id="ARBA00004613"/>
    </source>
</evidence>
<evidence type="ECO:0000259" key="12">
    <source>
        <dbReference type="Pfam" id="PF00082"/>
    </source>
</evidence>
<dbReference type="GO" id="GO:0005576">
    <property type="term" value="C:extracellular region"/>
    <property type="evidence" value="ECO:0007669"/>
    <property type="project" value="UniProtKB-SubCell"/>
</dbReference>
<dbReference type="InterPro" id="IPR000209">
    <property type="entry name" value="Peptidase_S8/S53_dom"/>
</dbReference>
<dbReference type="PROSITE" id="PS51892">
    <property type="entry name" value="SUBTILASE"/>
    <property type="match status" value="1"/>
</dbReference>
<dbReference type="Gene3D" id="3.50.30.30">
    <property type="match status" value="1"/>
</dbReference>
<keyword evidence="16" id="KW-1185">Reference proteome</keyword>
<accession>A0A8S0QD76</accession>
<dbReference type="InterPro" id="IPR037045">
    <property type="entry name" value="S8pro/Inhibitor_I9_sf"/>
</dbReference>
<dbReference type="Proteomes" id="UP000594638">
    <property type="component" value="Unassembled WGS sequence"/>
</dbReference>
<keyword evidence="5 11" id="KW-0732">Signal</keyword>
<evidence type="ECO:0000256" key="7">
    <source>
        <dbReference type="ARBA" id="ARBA00022825"/>
    </source>
</evidence>
<evidence type="ECO:0000256" key="3">
    <source>
        <dbReference type="ARBA" id="ARBA00022525"/>
    </source>
</evidence>
<dbReference type="OrthoDB" id="206201at2759"/>
<dbReference type="Gramene" id="OE9A011671T1">
    <property type="protein sequence ID" value="OE9A011671C1"/>
    <property type="gene ID" value="OE9A011671"/>
</dbReference>
<evidence type="ECO:0000256" key="11">
    <source>
        <dbReference type="SAM" id="SignalP"/>
    </source>
</evidence>
<keyword evidence="4 10" id="KW-0645">Protease</keyword>
<comment type="similarity">
    <text evidence="2 10">Belongs to the peptidase S8 family.</text>
</comment>
<reference evidence="15 16" key="1">
    <citation type="submission" date="2019-12" db="EMBL/GenBank/DDBJ databases">
        <authorList>
            <person name="Alioto T."/>
            <person name="Alioto T."/>
            <person name="Gomez Garrido J."/>
        </authorList>
    </citation>
    <scope>NUCLEOTIDE SEQUENCE [LARGE SCALE GENOMIC DNA]</scope>
</reference>
<keyword evidence="7 10" id="KW-0720">Serine protease</keyword>
<comment type="subcellular location">
    <subcellularLocation>
        <location evidence="1">Secreted</location>
    </subcellularLocation>
</comment>
<feature type="signal peptide" evidence="11">
    <location>
        <begin position="1"/>
        <end position="24"/>
    </location>
</feature>
<dbReference type="PANTHER" id="PTHR10795">
    <property type="entry name" value="PROPROTEIN CONVERTASE SUBTILISIN/KEXIN"/>
    <property type="match status" value="1"/>
</dbReference>
<evidence type="ECO:0000259" key="14">
    <source>
        <dbReference type="Pfam" id="PF17766"/>
    </source>
</evidence>
<dbReference type="Gene3D" id="3.40.50.200">
    <property type="entry name" value="Peptidase S8/S53 domain"/>
    <property type="match status" value="1"/>
</dbReference>
<feature type="domain" description="Inhibitor I9" evidence="13">
    <location>
        <begin position="28"/>
        <end position="112"/>
    </location>
</feature>
<dbReference type="InterPro" id="IPR045051">
    <property type="entry name" value="SBT"/>
</dbReference>
<sequence>MAIHVSLCLFFLSVAFPYFVPILAESDTYIVYMDLSSMPKAFSSHHNWYLTTLASVSNSIETGTDFVSSSKLVYAYTNVMNGFSATLSPSELESLRNSPGYVSSVKDTSVKVDTTHSYQFLGLNSNQGAWPDSDYGKDVIIGVVDTGVWPESKSYRDDGMTEIPSRWKGECESGTQFNSSTCNKKLIGARYFNKGLLAKYPNLTIAVNSARDTDGHGTHTSSTAAGNFVEAASFFGYASGTSRGMAPNARIAMYKALWDEGVYLSDILAAIDQAIMDGVDVLSLSLGIDGLPLYADPIAIATFAAMEKGIFVSTSSGNEGPYIGTLHNGTPWVLNVAAGTVDREFGANLTLGNGISIAGLSLYPGNFSSSDAFPIAFVDCENEKELKEIGSKIVVCLDTKDKLNEQFYSVGNAKVIGGFFITNNTDLEFLTGSRFPAAFFNLDEGQKILDYIKKESDPKGRVQFEQTRLGIKSAPKVTSYSSRGPSPSCPFILKPDIMAPGAQILASWPQKSPVTDLSSGQLFNMFNIISGTSMACPHAAGVAALLKGVHPDWSPAAIRSAMMTTADVFDKTKNPIQDIGYNNKPATPLAMGAGHINPNKALDPGLVYDANVEDYINLLCALNLTSKQIQTITRSPSYNCSNPSLDLNYPSFIAYFNINDTNSNAETVHYFQRTVTNIGDGTSTYIAKLTPMDGLKVSVEPEKLVFSKKYEKKSYKLKIQGSILLPDTLIYGSLTWVQTDGKHSVGSPIVTTNLSSEVISDKND</sequence>
<dbReference type="EMBL" id="CACTIH010001841">
    <property type="protein sequence ID" value="CAA2965394.1"/>
    <property type="molecule type" value="Genomic_DNA"/>
</dbReference>
<evidence type="ECO:0000256" key="5">
    <source>
        <dbReference type="ARBA" id="ARBA00022729"/>
    </source>
</evidence>
<keyword evidence="6 10" id="KW-0378">Hydrolase</keyword>
<dbReference type="PROSITE" id="PS00138">
    <property type="entry name" value="SUBTILASE_SER"/>
    <property type="match status" value="1"/>
</dbReference>
<dbReference type="Pfam" id="PF05922">
    <property type="entry name" value="Inhibitor_I9"/>
    <property type="match status" value="1"/>
</dbReference>
<dbReference type="AlphaFoldDB" id="A0A8S0QD76"/>
<proteinExistence type="inferred from homology"/>
<feature type="chain" id="PRO_5035875439" evidence="11">
    <location>
        <begin position="25"/>
        <end position="764"/>
    </location>
</feature>
<evidence type="ECO:0000256" key="6">
    <source>
        <dbReference type="ARBA" id="ARBA00022801"/>
    </source>
</evidence>
<gene>
    <name evidence="15" type="ORF">OLEA9_A011671</name>
</gene>
<evidence type="ECO:0000259" key="13">
    <source>
        <dbReference type="Pfam" id="PF05922"/>
    </source>
</evidence>
<dbReference type="InterPro" id="IPR023828">
    <property type="entry name" value="Peptidase_S8_Ser-AS"/>
</dbReference>
<evidence type="ECO:0000256" key="9">
    <source>
        <dbReference type="PIRSR" id="PIRSR615500-1"/>
    </source>
</evidence>
<evidence type="ECO:0000256" key="2">
    <source>
        <dbReference type="ARBA" id="ARBA00011073"/>
    </source>
</evidence>